<reference evidence="2 3" key="1">
    <citation type="submission" date="2019-03" db="EMBL/GenBank/DDBJ databases">
        <title>Deep-cultivation of Planctomycetes and their phenomic and genomic characterization uncovers novel biology.</title>
        <authorList>
            <person name="Wiegand S."/>
            <person name="Jogler M."/>
            <person name="Boedeker C."/>
            <person name="Pinto D."/>
            <person name="Vollmers J."/>
            <person name="Rivas-Marin E."/>
            <person name="Kohn T."/>
            <person name="Peeters S.H."/>
            <person name="Heuer A."/>
            <person name="Rast P."/>
            <person name="Oberbeckmann S."/>
            <person name="Bunk B."/>
            <person name="Jeske O."/>
            <person name="Meyerdierks A."/>
            <person name="Storesund J.E."/>
            <person name="Kallscheuer N."/>
            <person name="Luecker S."/>
            <person name="Lage O.M."/>
            <person name="Pohl T."/>
            <person name="Merkel B.J."/>
            <person name="Hornburger P."/>
            <person name="Mueller R.-W."/>
            <person name="Bruemmer F."/>
            <person name="Labrenz M."/>
            <person name="Spormann A.M."/>
            <person name="Op den Camp H."/>
            <person name="Overmann J."/>
            <person name="Amann R."/>
            <person name="Jetten M.S.M."/>
            <person name="Mascher T."/>
            <person name="Medema M.H."/>
            <person name="Devos D.P."/>
            <person name="Kaster A.-K."/>
            <person name="Ovreas L."/>
            <person name="Rohde M."/>
            <person name="Galperin M.Y."/>
            <person name="Jogler C."/>
        </authorList>
    </citation>
    <scope>NUCLEOTIDE SEQUENCE [LARGE SCALE GENOMIC DNA]</scope>
    <source>
        <strain evidence="2 3">Enr13</strain>
    </source>
</reference>
<accession>A0A518HMT4</accession>
<dbReference type="EMBL" id="CP037423">
    <property type="protein sequence ID" value="QDV42161.1"/>
    <property type="molecule type" value="Genomic_DNA"/>
</dbReference>
<evidence type="ECO:0000256" key="1">
    <source>
        <dbReference type="SAM" id="MobiDB-lite"/>
    </source>
</evidence>
<dbReference type="Proteomes" id="UP000319004">
    <property type="component" value="Chromosome"/>
</dbReference>
<name>A0A518HMT4_9BACT</name>
<proteinExistence type="predicted"/>
<keyword evidence="3" id="KW-1185">Reference proteome</keyword>
<sequence length="287" mass="32810">MVLRNALPRCLEQFMTCIKLKCLLTLPNNKAAAFRTGHTKIDEWKLGKQTVTFQASQSIQQPIASYLCRRVRGTTLSPVPGPDNRPIVKRCEHQAGKRRRDASIRNERKQVSSPAKIPSGNLQNVLPIAVRNGSRGRRDRLTTSKISTRRITCIRWFADSWHTLNEPQRQQSIVHHFAIRLHPDLFEHTNGCDVHWKHKPKYLAKAKRIETEVEARCASLCCESMAPIFGMKAIPNINHVQFGQVFQPAESNDCPCLFENARPATIAHFEKIGIFCDRLSRRVERSE</sequence>
<gene>
    <name evidence="2" type="ORF">Enr13x_20040</name>
</gene>
<protein>
    <submittedName>
        <fullName evidence="2">Uncharacterized protein</fullName>
    </submittedName>
</protein>
<dbReference type="KEGG" id="snep:Enr13x_20040"/>
<evidence type="ECO:0000313" key="2">
    <source>
        <dbReference type="EMBL" id="QDV42161.1"/>
    </source>
</evidence>
<feature type="region of interest" description="Disordered" evidence="1">
    <location>
        <begin position="93"/>
        <end position="118"/>
    </location>
</feature>
<feature type="compositionally biased region" description="Basic and acidic residues" evidence="1">
    <location>
        <begin position="93"/>
        <end position="110"/>
    </location>
</feature>
<dbReference type="AlphaFoldDB" id="A0A518HMT4"/>
<organism evidence="2 3">
    <name type="scientific">Stieleria neptunia</name>
    <dbReference type="NCBI Taxonomy" id="2527979"/>
    <lineage>
        <taxon>Bacteria</taxon>
        <taxon>Pseudomonadati</taxon>
        <taxon>Planctomycetota</taxon>
        <taxon>Planctomycetia</taxon>
        <taxon>Pirellulales</taxon>
        <taxon>Pirellulaceae</taxon>
        <taxon>Stieleria</taxon>
    </lineage>
</organism>
<evidence type="ECO:0000313" key="3">
    <source>
        <dbReference type="Proteomes" id="UP000319004"/>
    </source>
</evidence>